<evidence type="ECO:0000256" key="1">
    <source>
        <dbReference type="SAM" id="MobiDB-lite"/>
    </source>
</evidence>
<organism evidence="3">
    <name type="scientific">Salix viminalis</name>
    <name type="common">Common osier</name>
    <name type="synonym">Basket willow</name>
    <dbReference type="NCBI Taxonomy" id="40686"/>
    <lineage>
        <taxon>Eukaryota</taxon>
        <taxon>Viridiplantae</taxon>
        <taxon>Streptophyta</taxon>
        <taxon>Embryophyta</taxon>
        <taxon>Tracheophyta</taxon>
        <taxon>Spermatophyta</taxon>
        <taxon>Magnoliopsida</taxon>
        <taxon>eudicotyledons</taxon>
        <taxon>Gunneridae</taxon>
        <taxon>Pentapetalae</taxon>
        <taxon>rosids</taxon>
        <taxon>fabids</taxon>
        <taxon>Malpighiales</taxon>
        <taxon>Salicaceae</taxon>
        <taxon>Saliceae</taxon>
        <taxon>Salix</taxon>
    </lineage>
</organism>
<reference evidence="3" key="1">
    <citation type="submission" date="2019-03" db="EMBL/GenBank/DDBJ databases">
        <authorList>
            <person name="Mank J."/>
            <person name="Almeida P."/>
        </authorList>
    </citation>
    <scope>NUCLEOTIDE SEQUENCE</scope>
    <source>
        <strain evidence="3">78183</strain>
    </source>
</reference>
<gene>
    <name evidence="3" type="ORF">SVIM_LOCUS270434</name>
</gene>
<proteinExistence type="predicted"/>
<name>A0A6N2LRH2_SALVM</name>
<dbReference type="EMBL" id="CAADRP010001597">
    <property type="protein sequence ID" value="VFU44206.1"/>
    <property type="molecule type" value="Genomic_DNA"/>
</dbReference>
<feature type="compositionally biased region" description="Pro residues" evidence="1">
    <location>
        <begin position="75"/>
        <end position="86"/>
    </location>
</feature>
<evidence type="ECO:0000256" key="2">
    <source>
        <dbReference type="SAM" id="SignalP"/>
    </source>
</evidence>
<evidence type="ECO:0008006" key="4">
    <source>
        <dbReference type="Google" id="ProtNLM"/>
    </source>
</evidence>
<dbReference type="AlphaFoldDB" id="A0A6N2LRH2"/>
<sequence length="130" mass="14106">MASFKFFIVAFSFALVFSGNNVAVAARQLLQLPPLPSVPPLPTIPTLPTTQPSLPKPTLPPLPAIPTLPTTQPSLPKPTLPPLPSFPTMPKPPEGYLASIPEHAFTPYYPNHDSLHPIPLPTTWKLNLCF</sequence>
<feature type="chain" id="PRO_5026976766" description="Hydroxyproline-rich glycoprotein family protein" evidence="2">
    <location>
        <begin position="19"/>
        <end position="130"/>
    </location>
</feature>
<accession>A0A6N2LRH2</accession>
<feature type="compositionally biased region" description="Pro residues" evidence="1">
    <location>
        <begin position="54"/>
        <end position="66"/>
    </location>
</feature>
<feature type="signal peptide" evidence="2">
    <location>
        <begin position="1"/>
        <end position="18"/>
    </location>
</feature>
<keyword evidence="2" id="KW-0732">Signal</keyword>
<feature type="region of interest" description="Disordered" evidence="1">
    <location>
        <begin position="43"/>
        <end position="86"/>
    </location>
</feature>
<protein>
    <recommendedName>
        <fullName evidence="4">Hydroxyproline-rich glycoprotein family protein</fullName>
    </recommendedName>
</protein>
<evidence type="ECO:0000313" key="3">
    <source>
        <dbReference type="EMBL" id="VFU44206.1"/>
    </source>
</evidence>